<accession>A0A2A2FBH6</accession>
<name>A0A2A2FBH6_9GAMM</name>
<dbReference type="InterPro" id="IPR022548">
    <property type="entry name" value="DUF2846"/>
</dbReference>
<keyword evidence="4" id="KW-1185">Reference proteome</keyword>
<dbReference type="AlphaFoldDB" id="A0A2A2FBH6"/>
<comment type="caution">
    <text evidence="3">The sequence shown here is derived from an EMBL/GenBank/DDBJ whole genome shotgun (WGS) entry which is preliminary data.</text>
</comment>
<organism evidence="3 4">
    <name type="scientific">Halovibrio salipaludis</name>
    <dbReference type="NCBI Taxonomy" id="2032626"/>
    <lineage>
        <taxon>Bacteria</taxon>
        <taxon>Pseudomonadati</taxon>
        <taxon>Pseudomonadota</taxon>
        <taxon>Gammaproteobacteria</taxon>
        <taxon>Oceanospirillales</taxon>
        <taxon>Halomonadaceae</taxon>
        <taxon>Halovibrio</taxon>
    </lineage>
</organism>
<dbReference type="EMBL" id="NSKD01000001">
    <property type="protein sequence ID" value="PAU82190.1"/>
    <property type="molecule type" value="Genomic_DNA"/>
</dbReference>
<gene>
    <name evidence="3" type="ORF">CK501_03310</name>
</gene>
<feature type="chain" id="PRO_5011996717" description="DUF2846 domain-containing protein" evidence="1">
    <location>
        <begin position="27"/>
        <end position="278"/>
    </location>
</feature>
<evidence type="ECO:0000313" key="3">
    <source>
        <dbReference type="EMBL" id="PAU82190.1"/>
    </source>
</evidence>
<evidence type="ECO:0000259" key="2">
    <source>
        <dbReference type="Pfam" id="PF11008"/>
    </source>
</evidence>
<sequence length="278" mass="31902">MGMNTRACILCLLTALLSLGGCTVHQSIGHDAGAFLRDVDGERFRPVPKHKWDSNNHALLYVYRPQSEWGDQELMAPSFYVDGHHYVNLRSGGYTWLEILPGTRELDMSRPFFGIEGIGFRFSHLLDAELAMEAGEIYFLRYSEVSETGATDPRLPDDHPLSRGAARLVAQESAMKELRQTRFMESVLLATNHAGTSIVADNRAADYQRQRQALMEKRKEEIGRMKEQGHYEPAPWYWPWGGGPSRPLETDRKLRQLERDREQRLAAQEGDGHWWWPF</sequence>
<dbReference type="RefSeq" id="WP_095616285.1">
    <property type="nucleotide sequence ID" value="NZ_NSKD01000001.1"/>
</dbReference>
<feature type="domain" description="DUF2846" evidence="2">
    <location>
        <begin position="55"/>
        <end position="146"/>
    </location>
</feature>
<protein>
    <recommendedName>
        <fullName evidence="2">DUF2846 domain-containing protein</fullName>
    </recommendedName>
</protein>
<dbReference type="OrthoDB" id="6355011at2"/>
<dbReference type="PROSITE" id="PS51257">
    <property type="entry name" value="PROKAR_LIPOPROTEIN"/>
    <property type="match status" value="1"/>
</dbReference>
<proteinExistence type="predicted"/>
<dbReference type="Pfam" id="PF11008">
    <property type="entry name" value="DUF2846"/>
    <property type="match status" value="1"/>
</dbReference>
<dbReference type="Proteomes" id="UP000218896">
    <property type="component" value="Unassembled WGS sequence"/>
</dbReference>
<reference evidence="3 4" key="1">
    <citation type="submission" date="2017-08" db="EMBL/GenBank/DDBJ databases">
        <title>Halovibrio sewagensis sp. nov., isolated from wastewater of high salinity.</title>
        <authorList>
            <person name="Dong X."/>
            <person name="Zhang G."/>
        </authorList>
    </citation>
    <scope>NUCLEOTIDE SEQUENCE [LARGE SCALE GENOMIC DNA]</scope>
    <source>
        <strain evidence="3 4">YL5-2</strain>
    </source>
</reference>
<feature type="signal peptide" evidence="1">
    <location>
        <begin position="1"/>
        <end position="26"/>
    </location>
</feature>
<keyword evidence="1" id="KW-0732">Signal</keyword>
<evidence type="ECO:0000313" key="4">
    <source>
        <dbReference type="Proteomes" id="UP000218896"/>
    </source>
</evidence>
<evidence type="ECO:0000256" key="1">
    <source>
        <dbReference type="SAM" id="SignalP"/>
    </source>
</evidence>